<evidence type="ECO:0000313" key="2">
    <source>
        <dbReference type="EMBL" id="OBZ75683.1"/>
    </source>
</evidence>
<dbReference type="Proteomes" id="UP000092993">
    <property type="component" value="Unassembled WGS sequence"/>
</dbReference>
<dbReference type="OMA" id="LHTICFV"/>
<evidence type="ECO:0000256" key="1">
    <source>
        <dbReference type="SAM" id="Phobius"/>
    </source>
</evidence>
<dbReference type="EMBL" id="LUGG01000004">
    <property type="protein sequence ID" value="OBZ75683.1"/>
    <property type="molecule type" value="Genomic_DNA"/>
</dbReference>
<name>A0A1C7MFM8_GRIFR</name>
<organism evidence="2 3">
    <name type="scientific">Grifola frondosa</name>
    <name type="common">Maitake</name>
    <name type="synonym">Polyporus frondosus</name>
    <dbReference type="NCBI Taxonomy" id="5627"/>
    <lineage>
        <taxon>Eukaryota</taxon>
        <taxon>Fungi</taxon>
        <taxon>Dikarya</taxon>
        <taxon>Basidiomycota</taxon>
        <taxon>Agaricomycotina</taxon>
        <taxon>Agaricomycetes</taxon>
        <taxon>Polyporales</taxon>
        <taxon>Grifolaceae</taxon>
        <taxon>Grifola</taxon>
    </lineage>
</organism>
<dbReference type="OrthoDB" id="2771214at2759"/>
<keyword evidence="1" id="KW-0472">Membrane</keyword>
<comment type="caution">
    <text evidence="2">The sequence shown here is derived from an EMBL/GenBank/DDBJ whole genome shotgun (WGS) entry which is preliminary data.</text>
</comment>
<dbReference type="AlphaFoldDB" id="A0A1C7MFM8"/>
<evidence type="ECO:0000313" key="3">
    <source>
        <dbReference type="Proteomes" id="UP000092993"/>
    </source>
</evidence>
<protein>
    <submittedName>
        <fullName evidence="2">Uncharacterized protein</fullName>
    </submittedName>
</protein>
<proteinExistence type="predicted"/>
<sequence length="74" mass="8281">MRSQVKLYEHPEFKMEEADLSLLSTICFVLSLALVGALFIAAFSCVLLWDDCISSFATYGSRPHLLTVQQVLRG</sequence>
<keyword evidence="3" id="KW-1185">Reference proteome</keyword>
<feature type="transmembrane region" description="Helical" evidence="1">
    <location>
        <begin position="20"/>
        <end position="49"/>
    </location>
</feature>
<reference evidence="2 3" key="1">
    <citation type="submission" date="2016-03" db="EMBL/GenBank/DDBJ databases">
        <title>Whole genome sequencing of Grifola frondosa 9006-11.</title>
        <authorList>
            <person name="Min B."/>
            <person name="Park H."/>
            <person name="Kim J.-G."/>
            <person name="Cho H."/>
            <person name="Oh Y.-L."/>
            <person name="Kong W.-S."/>
            <person name="Choi I.-G."/>
        </authorList>
    </citation>
    <scope>NUCLEOTIDE SEQUENCE [LARGE SCALE GENOMIC DNA]</scope>
    <source>
        <strain evidence="2 3">9006-11</strain>
    </source>
</reference>
<accession>A0A1C7MFM8</accession>
<keyword evidence="1" id="KW-0812">Transmembrane</keyword>
<keyword evidence="1" id="KW-1133">Transmembrane helix</keyword>
<gene>
    <name evidence="2" type="ORF">A0H81_04571</name>
</gene>